<dbReference type="EMBL" id="JBHTLR010000004">
    <property type="protein sequence ID" value="MFD1215578.1"/>
    <property type="molecule type" value="Genomic_DNA"/>
</dbReference>
<name>A0ABW3U407_9GAMM</name>
<evidence type="ECO:0000256" key="2">
    <source>
        <dbReference type="ARBA" id="ARBA00012167"/>
    </source>
</evidence>
<keyword evidence="8" id="KW-0411">Iron-sulfur</keyword>
<accession>A0ABW3U407</accession>
<dbReference type="SFLD" id="SFLDS00029">
    <property type="entry name" value="Radical_SAM"/>
    <property type="match status" value="1"/>
</dbReference>
<evidence type="ECO:0000256" key="9">
    <source>
        <dbReference type="ARBA" id="ARBA00023134"/>
    </source>
</evidence>
<keyword evidence="15" id="KW-1185">Reference proteome</keyword>
<dbReference type="InterPro" id="IPR050105">
    <property type="entry name" value="MoCo_biosynth_MoaA/MoaC"/>
</dbReference>
<dbReference type="InterPro" id="IPR006638">
    <property type="entry name" value="Elp3/MiaA/NifB-like_rSAM"/>
</dbReference>
<sequence length="336" mass="37418">MNKQEISQKNLQEPLQDRYGRRFYYLRLSVTDVCNFRCDYCLPDGYRASGHQQPELSTAEAETVIRAFAQLGTRKVRLSGGEPSLRKDLPEMIRAASQTPGIERVAITSNGYKLPSVIDTWHQNGLDQLNISIDSLDTDEFARITGHDCLPKILTGIDRALELGVQVKTNAVLLSDGAQARLQQFLAWLKTTPVTLRFIELMQTGDNRDYFASNHLRGATIEQQLIDSGWQLLPRSIDAGPAREYVHPGYAGRIGLITPYSKDFCDSCNRLRISAQGKLHLCLFADAGLDLRETIRTGDVQAVAERVRALIGNKELSHYLQRGDTGGTQNLSIIGG</sequence>
<gene>
    <name evidence="14" type="primary">moaA</name>
    <name evidence="14" type="ORF">ACFQ2X_03115</name>
</gene>
<evidence type="ECO:0000256" key="8">
    <source>
        <dbReference type="ARBA" id="ARBA00023014"/>
    </source>
</evidence>
<dbReference type="InterPro" id="IPR040064">
    <property type="entry name" value="MoaA-like"/>
</dbReference>
<keyword evidence="11 14" id="KW-0456">Lyase</keyword>
<dbReference type="InterPro" id="IPR058240">
    <property type="entry name" value="rSAM_sf"/>
</dbReference>
<dbReference type="InterPro" id="IPR000385">
    <property type="entry name" value="MoaA_NifB_PqqE_Fe-S-bd_CS"/>
</dbReference>
<organism evidence="14 15">
    <name type="scientific">Microbulbifer celer</name>
    <dbReference type="NCBI Taxonomy" id="435905"/>
    <lineage>
        <taxon>Bacteria</taxon>
        <taxon>Pseudomonadati</taxon>
        <taxon>Pseudomonadota</taxon>
        <taxon>Gammaproteobacteria</taxon>
        <taxon>Cellvibrionales</taxon>
        <taxon>Microbulbiferaceae</taxon>
        <taxon>Microbulbifer</taxon>
    </lineage>
</organism>
<dbReference type="InterPro" id="IPR010505">
    <property type="entry name" value="MoaA_twitch"/>
</dbReference>
<dbReference type="SFLD" id="SFLDG01383">
    <property type="entry name" value="cyclic_pyranopterin_phosphate"/>
    <property type="match status" value="1"/>
</dbReference>
<dbReference type="SMART" id="SM00729">
    <property type="entry name" value="Elp3"/>
    <property type="match status" value="1"/>
</dbReference>
<dbReference type="PROSITE" id="PS51918">
    <property type="entry name" value="RADICAL_SAM"/>
    <property type="match status" value="1"/>
</dbReference>
<dbReference type="Proteomes" id="UP001597264">
    <property type="component" value="Unassembled WGS sequence"/>
</dbReference>
<dbReference type="EC" id="4.1.99.22" evidence="2"/>
<dbReference type="GO" id="GO:0061798">
    <property type="term" value="F:GTP 3',8'-cyclase activity"/>
    <property type="evidence" value="ECO:0007669"/>
    <property type="project" value="UniProtKB-EC"/>
</dbReference>
<evidence type="ECO:0000256" key="5">
    <source>
        <dbReference type="ARBA" id="ARBA00022723"/>
    </source>
</evidence>
<protein>
    <recommendedName>
        <fullName evidence="2">GTP 3',8-cyclase</fullName>
        <ecNumber evidence="2">4.1.99.22</ecNumber>
    </recommendedName>
</protein>
<keyword evidence="9" id="KW-0342">GTP-binding</keyword>
<evidence type="ECO:0000256" key="6">
    <source>
        <dbReference type="ARBA" id="ARBA00022741"/>
    </source>
</evidence>
<proteinExistence type="predicted"/>
<evidence type="ECO:0000256" key="12">
    <source>
        <dbReference type="ARBA" id="ARBA00048697"/>
    </source>
</evidence>
<evidence type="ECO:0000256" key="11">
    <source>
        <dbReference type="ARBA" id="ARBA00023239"/>
    </source>
</evidence>
<dbReference type="PANTHER" id="PTHR22960:SF28">
    <property type="entry name" value="GTP 3',8-CYCLASE"/>
    <property type="match status" value="1"/>
</dbReference>
<dbReference type="PROSITE" id="PS01305">
    <property type="entry name" value="MOAA_NIFB_PQQE"/>
    <property type="match status" value="1"/>
</dbReference>
<keyword evidence="5" id="KW-0479">Metal-binding</keyword>
<dbReference type="InterPro" id="IPR013483">
    <property type="entry name" value="MoaA"/>
</dbReference>
<dbReference type="Gene3D" id="3.20.20.70">
    <property type="entry name" value="Aldolase class I"/>
    <property type="match status" value="1"/>
</dbReference>
<evidence type="ECO:0000313" key="15">
    <source>
        <dbReference type="Proteomes" id="UP001597264"/>
    </source>
</evidence>
<evidence type="ECO:0000256" key="7">
    <source>
        <dbReference type="ARBA" id="ARBA00023004"/>
    </source>
</evidence>
<comment type="catalytic activity">
    <reaction evidence="12">
        <text>GTP + AH2 + S-adenosyl-L-methionine = (8S)-3',8-cyclo-7,8-dihydroguanosine 5'-triphosphate + 5'-deoxyadenosine + L-methionine + A + H(+)</text>
        <dbReference type="Rhea" id="RHEA:49576"/>
        <dbReference type="ChEBI" id="CHEBI:13193"/>
        <dbReference type="ChEBI" id="CHEBI:15378"/>
        <dbReference type="ChEBI" id="CHEBI:17319"/>
        <dbReference type="ChEBI" id="CHEBI:17499"/>
        <dbReference type="ChEBI" id="CHEBI:37565"/>
        <dbReference type="ChEBI" id="CHEBI:57844"/>
        <dbReference type="ChEBI" id="CHEBI:59789"/>
        <dbReference type="ChEBI" id="CHEBI:131766"/>
        <dbReference type="EC" id="4.1.99.22"/>
    </reaction>
</comment>
<feature type="domain" description="Radical SAM core" evidence="13">
    <location>
        <begin position="18"/>
        <end position="243"/>
    </location>
</feature>
<dbReference type="RefSeq" id="WP_230437685.1">
    <property type="nucleotide sequence ID" value="NZ_CP087715.1"/>
</dbReference>
<keyword evidence="10" id="KW-0501">Molybdenum cofactor biosynthesis</keyword>
<dbReference type="InterPro" id="IPR007197">
    <property type="entry name" value="rSAM"/>
</dbReference>
<evidence type="ECO:0000256" key="3">
    <source>
        <dbReference type="ARBA" id="ARBA00022485"/>
    </source>
</evidence>
<keyword evidence="7" id="KW-0408">Iron</keyword>
<evidence type="ECO:0000256" key="4">
    <source>
        <dbReference type="ARBA" id="ARBA00022691"/>
    </source>
</evidence>
<evidence type="ECO:0000313" key="14">
    <source>
        <dbReference type="EMBL" id="MFD1215578.1"/>
    </source>
</evidence>
<reference evidence="15" key="1">
    <citation type="journal article" date="2019" name="Int. J. Syst. Evol. Microbiol.">
        <title>The Global Catalogue of Microorganisms (GCM) 10K type strain sequencing project: providing services to taxonomists for standard genome sequencing and annotation.</title>
        <authorList>
            <consortium name="The Broad Institute Genomics Platform"/>
            <consortium name="The Broad Institute Genome Sequencing Center for Infectious Disease"/>
            <person name="Wu L."/>
            <person name="Ma J."/>
        </authorList>
    </citation>
    <scope>NUCLEOTIDE SEQUENCE [LARGE SCALE GENOMIC DNA]</scope>
    <source>
        <strain evidence="15">CCUG 54356</strain>
    </source>
</reference>
<comment type="cofactor">
    <cofactor evidence="1">
        <name>[4Fe-4S] cluster</name>
        <dbReference type="ChEBI" id="CHEBI:49883"/>
    </cofactor>
</comment>
<keyword evidence="3" id="KW-0004">4Fe-4S</keyword>
<dbReference type="NCBIfam" id="TIGR02666">
    <property type="entry name" value="moaA"/>
    <property type="match status" value="1"/>
</dbReference>
<evidence type="ECO:0000256" key="10">
    <source>
        <dbReference type="ARBA" id="ARBA00023150"/>
    </source>
</evidence>
<dbReference type="Pfam" id="PF04055">
    <property type="entry name" value="Radical_SAM"/>
    <property type="match status" value="1"/>
</dbReference>
<dbReference type="SFLD" id="SFLDG01386">
    <property type="entry name" value="main_SPASM_domain-containing"/>
    <property type="match status" value="1"/>
</dbReference>
<dbReference type="InterPro" id="IPR013785">
    <property type="entry name" value="Aldolase_TIM"/>
</dbReference>
<evidence type="ECO:0000259" key="13">
    <source>
        <dbReference type="PROSITE" id="PS51918"/>
    </source>
</evidence>
<dbReference type="SFLD" id="SFLDG01067">
    <property type="entry name" value="SPASM/twitch_domain_containing"/>
    <property type="match status" value="1"/>
</dbReference>
<dbReference type="CDD" id="cd21117">
    <property type="entry name" value="Twitch_MoaA"/>
    <property type="match status" value="1"/>
</dbReference>
<keyword evidence="6" id="KW-0547">Nucleotide-binding</keyword>
<dbReference type="CDD" id="cd01335">
    <property type="entry name" value="Radical_SAM"/>
    <property type="match status" value="1"/>
</dbReference>
<comment type="caution">
    <text evidence="14">The sequence shown here is derived from an EMBL/GenBank/DDBJ whole genome shotgun (WGS) entry which is preliminary data.</text>
</comment>
<dbReference type="PANTHER" id="PTHR22960">
    <property type="entry name" value="MOLYBDOPTERIN COFACTOR SYNTHESIS PROTEIN A"/>
    <property type="match status" value="1"/>
</dbReference>
<evidence type="ECO:0000256" key="1">
    <source>
        <dbReference type="ARBA" id="ARBA00001966"/>
    </source>
</evidence>
<dbReference type="Pfam" id="PF06463">
    <property type="entry name" value="Mob_synth_C"/>
    <property type="match status" value="1"/>
</dbReference>
<dbReference type="SUPFAM" id="SSF102114">
    <property type="entry name" value="Radical SAM enzymes"/>
    <property type="match status" value="1"/>
</dbReference>
<keyword evidence="4" id="KW-0949">S-adenosyl-L-methionine</keyword>